<dbReference type="GO" id="GO:0004519">
    <property type="term" value="F:endonuclease activity"/>
    <property type="evidence" value="ECO:0007669"/>
    <property type="project" value="UniProtKB-KW"/>
</dbReference>
<keyword evidence="2" id="KW-0540">Nuclease</keyword>
<accession>A0A1M6G7G2</accession>
<keyword evidence="2" id="KW-0255">Endonuclease</keyword>
<sequence length="122" mass="14196">MLIACGRCGKIHERGKCAEKPISMYKKKTTKQVMIRHSTRWARVREQALERDCYLCRLCLADGYINHNSLEVHHIIKIEENQDLAYELGNLLTLCSSHHKEVEDDKGKRDYLRELASTKPTL</sequence>
<dbReference type="InterPro" id="IPR003615">
    <property type="entry name" value="HNH_nuc"/>
</dbReference>
<evidence type="ECO:0000313" key="3">
    <source>
        <dbReference type="Proteomes" id="UP000191240"/>
    </source>
</evidence>
<evidence type="ECO:0000313" key="2">
    <source>
        <dbReference type="EMBL" id="SHJ05834.1"/>
    </source>
</evidence>
<protein>
    <submittedName>
        <fullName evidence="2">HNH endonuclease</fullName>
    </submittedName>
</protein>
<name>A0A1M6G7G2_9FIRM</name>
<dbReference type="OrthoDB" id="9811997at2"/>
<dbReference type="RefSeq" id="WP_080326279.1">
    <property type="nucleotide sequence ID" value="NZ_FQYW01000027.1"/>
</dbReference>
<reference evidence="2 3" key="1">
    <citation type="submission" date="2016-11" db="EMBL/GenBank/DDBJ databases">
        <authorList>
            <person name="Jaros S."/>
            <person name="Januszkiewicz K."/>
            <person name="Wedrychowicz H."/>
        </authorList>
    </citation>
    <scope>NUCLEOTIDE SEQUENCE [LARGE SCALE GENOMIC DNA]</scope>
    <source>
        <strain evidence="2 3">DSM 3074</strain>
    </source>
</reference>
<proteinExistence type="predicted"/>
<dbReference type="Pfam" id="PF01844">
    <property type="entry name" value="HNH"/>
    <property type="match status" value="1"/>
</dbReference>
<gene>
    <name evidence="2" type="ORF">SAMN02745671_02550</name>
</gene>
<dbReference type="GO" id="GO:0008270">
    <property type="term" value="F:zinc ion binding"/>
    <property type="evidence" value="ECO:0007669"/>
    <property type="project" value="InterPro"/>
</dbReference>
<dbReference type="GO" id="GO:0003676">
    <property type="term" value="F:nucleic acid binding"/>
    <property type="evidence" value="ECO:0007669"/>
    <property type="project" value="InterPro"/>
</dbReference>
<evidence type="ECO:0000259" key="1">
    <source>
        <dbReference type="SMART" id="SM00507"/>
    </source>
</evidence>
<dbReference type="CDD" id="cd00085">
    <property type="entry name" value="HNHc"/>
    <property type="match status" value="1"/>
</dbReference>
<keyword evidence="2" id="KW-0378">Hydrolase</keyword>
<dbReference type="Proteomes" id="UP000191240">
    <property type="component" value="Unassembled WGS sequence"/>
</dbReference>
<dbReference type="InterPro" id="IPR002711">
    <property type="entry name" value="HNH"/>
</dbReference>
<feature type="domain" description="HNH nuclease" evidence="1">
    <location>
        <begin position="43"/>
        <end position="100"/>
    </location>
</feature>
<dbReference type="AlphaFoldDB" id="A0A1M6G7G2"/>
<organism evidence="2 3">
    <name type="scientific">Anaerovibrio lipolyticus DSM 3074</name>
    <dbReference type="NCBI Taxonomy" id="1120997"/>
    <lineage>
        <taxon>Bacteria</taxon>
        <taxon>Bacillati</taxon>
        <taxon>Bacillota</taxon>
        <taxon>Negativicutes</taxon>
        <taxon>Selenomonadales</taxon>
        <taxon>Selenomonadaceae</taxon>
        <taxon>Anaerovibrio</taxon>
    </lineage>
</organism>
<dbReference type="EMBL" id="FQYW01000027">
    <property type="protein sequence ID" value="SHJ05834.1"/>
    <property type="molecule type" value="Genomic_DNA"/>
</dbReference>
<dbReference type="Gene3D" id="1.10.30.50">
    <property type="match status" value="1"/>
</dbReference>
<dbReference type="SMART" id="SM00507">
    <property type="entry name" value="HNHc"/>
    <property type="match status" value="1"/>
</dbReference>